<organism evidence="3 4">
    <name type="scientific">Salegentibacter maritimus</name>
    <dbReference type="NCBI Taxonomy" id="2794347"/>
    <lineage>
        <taxon>Bacteria</taxon>
        <taxon>Pseudomonadati</taxon>
        <taxon>Bacteroidota</taxon>
        <taxon>Flavobacteriia</taxon>
        <taxon>Flavobacteriales</taxon>
        <taxon>Flavobacteriaceae</taxon>
        <taxon>Salegentibacter</taxon>
    </lineage>
</organism>
<dbReference type="PANTHER" id="PTHR12526">
    <property type="entry name" value="GLYCOSYLTRANSFERASE"/>
    <property type="match status" value="1"/>
</dbReference>
<keyword evidence="4" id="KW-1185">Reference proteome</keyword>
<reference evidence="3 4" key="1">
    <citation type="submission" date="2020-12" db="EMBL/GenBank/DDBJ databases">
        <title>Salegentibacter orientalis sp. nov., isolated from costal sediment.</title>
        <authorList>
            <person name="Lian F.-B."/>
        </authorList>
    </citation>
    <scope>NUCLEOTIDE SEQUENCE [LARGE SCALE GENOMIC DNA]</scope>
    <source>
        <strain evidence="3 4">F60176</strain>
    </source>
</reference>
<dbReference type="Pfam" id="PF13692">
    <property type="entry name" value="Glyco_trans_1_4"/>
    <property type="match status" value="1"/>
</dbReference>
<dbReference type="RefSeq" id="WP_198637420.1">
    <property type="nucleotide sequence ID" value="NZ_JAEHNY010000001.1"/>
</dbReference>
<name>A0ABS0TCL6_9FLAO</name>
<dbReference type="Proteomes" id="UP000635665">
    <property type="component" value="Unassembled WGS sequence"/>
</dbReference>
<dbReference type="SUPFAM" id="SSF53756">
    <property type="entry name" value="UDP-Glycosyltransferase/glycogen phosphorylase"/>
    <property type="match status" value="1"/>
</dbReference>
<sequence>MKKEKKKILILGSAQFGYSTTTYKYCEYARHDFDITYVGWDYKLPKIELSLVKVKYVSRKGNLLKRNFKLLKAFYKEISLGYNLVLTTYVRGISLVKLLNPGAKVLMYVDTFGVMPNASKRYVYDLMLKFETSFFKNVAVINSGLGKLLNRNKYEILPLGGAVFNTNHKSFDSLKLLYVGTFDNRNMIDCVKGFHKFLEKIGYKNDSIKFEIIGDGPNNELEELKAYVESYKLSPYISILGYIPQKDLKPYFENANIGVSYVPILPYYEYQTPTKTFEYLISGLPVIATATFENKKIIRPWSGVIVKDTPNSFCEGIIKLQEKKKEFCSERIIKAYSNNTWENAVKNHFIPLVRKLAN</sequence>
<gene>
    <name evidence="3" type="ORF">I6U50_00110</name>
</gene>
<keyword evidence="2" id="KW-0808">Transferase</keyword>
<evidence type="ECO:0000313" key="3">
    <source>
        <dbReference type="EMBL" id="MBI6118422.1"/>
    </source>
</evidence>
<evidence type="ECO:0000256" key="1">
    <source>
        <dbReference type="ARBA" id="ARBA00022676"/>
    </source>
</evidence>
<keyword evidence="1" id="KW-0328">Glycosyltransferase</keyword>
<evidence type="ECO:0000313" key="4">
    <source>
        <dbReference type="Proteomes" id="UP000635665"/>
    </source>
</evidence>
<accession>A0ABS0TCL6</accession>
<dbReference type="Gene3D" id="3.40.50.2000">
    <property type="entry name" value="Glycogen Phosphorylase B"/>
    <property type="match status" value="1"/>
</dbReference>
<dbReference type="EMBL" id="JAEHNY010000001">
    <property type="protein sequence ID" value="MBI6118422.1"/>
    <property type="molecule type" value="Genomic_DNA"/>
</dbReference>
<evidence type="ECO:0000256" key="2">
    <source>
        <dbReference type="ARBA" id="ARBA00022679"/>
    </source>
</evidence>
<comment type="caution">
    <text evidence="3">The sequence shown here is derived from an EMBL/GenBank/DDBJ whole genome shotgun (WGS) entry which is preliminary data.</text>
</comment>
<proteinExistence type="predicted"/>
<protein>
    <submittedName>
        <fullName evidence="3">Glycosyltransferase family 4 protein</fullName>
    </submittedName>
</protein>
<dbReference type="PANTHER" id="PTHR12526:SF629">
    <property type="entry name" value="TEICHURONIC ACID BIOSYNTHESIS GLYCOSYLTRANSFERASE TUAH-RELATED"/>
    <property type="match status" value="1"/>
</dbReference>